<evidence type="ECO:0000256" key="1">
    <source>
        <dbReference type="ARBA" id="ARBA00022490"/>
    </source>
</evidence>
<evidence type="ECO:0000256" key="4">
    <source>
        <dbReference type="ARBA" id="ARBA00022741"/>
    </source>
</evidence>
<accession>R2R1D3</accession>
<dbReference type="PATRIC" id="fig|1158609.3.peg.879"/>
<dbReference type="GO" id="GO:0046872">
    <property type="term" value="F:metal ion binding"/>
    <property type="evidence" value="ECO:0007669"/>
    <property type="project" value="UniProtKB-KW"/>
</dbReference>
<keyword evidence="3" id="KW-0479">Metal-binding</keyword>
<gene>
    <name evidence="10" type="ORF">I586_00944</name>
    <name evidence="9" type="ORF">UAY_00922</name>
</gene>
<dbReference type="GO" id="GO:0016779">
    <property type="term" value="F:nucleotidyltransferase activity"/>
    <property type="evidence" value="ECO:0007669"/>
    <property type="project" value="TreeGrafter"/>
</dbReference>
<dbReference type="Pfam" id="PF12804">
    <property type="entry name" value="NTP_transf_3"/>
    <property type="match status" value="1"/>
</dbReference>
<keyword evidence="4" id="KW-0547">Nucleotide-binding</keyword>
<dbReference type="AlphaFoldDB" id="R2R1D3"/>
<dbReference type="PANTHER" id="PTHR19136:SF81">
    <property type="entry name" value="MOLYBDENUM COFACTOR GUANYLYLTRANSFERASE"/>
    <property type="match status" value="1"/>
</dbReference>
<evidence type="ECO:0000259" key="8">
    <source>
        <dbReference type="Pfam" id="PF12804"/>
    </source>
</evidence>
<dbReference type="InterPro" id="IPR013482">
    <property type="entry name" value="Molybde_CF_guanTrfase"/>
</dbReference>
<reference evidence="10 12" key="2">
    <citation type="submission" date="2013-03" db="EMBL/GenBank/DDBJ databases">
        <title>The Genome Sequence of Enterococcus moraviensis BAA-383 (PacBio/Illumina hybrid assembly).</title>
        <authorList>
            <consortium name="The Broad Institute Genomics Platform"/>
            <consortium name="The Broad Institute Genome Sequencing Center for Infectious Disease"/>
            <person name="Earl A."/>
            <person name="Russ C."/>
            <person name="Gilmore M."/>
            <person name="Surin D."/>
            <person name="Walker B."/>
            <person name="Young S."/>
            <person name="Zeng Q."/>
            <person name="Gargeya S."/>
            <person name="Fitzgerald M."/>
            <person name="Haas B."/>
            <person name="Abouelleil A."/>
            <person name="Allen A.W."/>
            <person name="Alvarado L."/>
            <person name="Arachchi H.M."/>
            <person name="Berlin A.M."/>
            <person name="Chapman S.B."/>
            <person name="Gainer-Dewar J."/>
            <person name="Goldberg J."/>
            <person name="Griggs A."/>
            <person name="Gujja S."/>
            <person name="Hansen M."/>
            <person name="Howarth C."/>
            <person name="Imamovic A."/>
            <person name="Ireland A."/>
            <person name="Larimer J."/>
            <person name="McCowan C."/>
            <person name="Murphy C."/>
            <person name="Pearson M."/>
            <person name="Poon T.W."/>
            <person name="Priest M."/>
            <person name="Roberts A."/>
            <person name="Saif S."/>
            <person name="Shea T."/>
            <person name="Sisk P."/>
            <person name="Sykes S."/>
            <person name="Wortman J."/>
            <person name="Nusbaum C."/>
            <person name="Birren B."/>
        </authorList>
    </citation>
    <scope>NUCLEOTIDE SEQUENCE [LARGE SCALE GENOMIC DNA]</scope>
    <source>
        <strain evidence="10 12">ATCC BAA-383</strain>
    </source>
</reference>
<dbReference type="HOGENOM" id="CLU_055597_2_1_9"/>
<evidence type="ECO:0000313" key="12">
    <source>
        <dbReference type="Proteomes" id="UP000014157"/>
    </source>
</evidence>
<evidence type="ECO:0000313" key="11">
    <source>
        <dbReference type="Proteomes" id="UP000013781"/>
    </source>
</evidence>
<dbReference type="EMBL" id="AJAS01000011">
    <property type="protein sequence ID" value="EOI02675.1"/>
    <property type="molecule type" value="Genomic_DNA"/>
</dbReference>
<reference evidence="9 11" key="1">
    <citation type="submission" date="2013-02" db="EMBL/GenBank/DDBJ databases">
        <title>The Genome Sequence of Enterococcus moraviensis BAA-383.</title>
        <authorList>
            <consortium name="The Broad Institute Genome Sequencing Platform"/>
            <consortium name="The Broad Institute Genome Sequencing Center for Infectious Disease"/>
            <person name="Earl A.M."/>
            <person name="Gilmore M.S."/>
            <person name="Lebreton F."/>
            <person name="Walker B."/>
            <person name="Young S.K."/>
            <person name="Zeng Q."/>
            <person name="Gargeya S."/>
            <person name="Fitzgerald M."/>
            <person name="Haas B."/>
            <person name="Abouelleil A."/>
            <person name="Alvarado L."/>
            <person name="Arachchi H.M."/>
            <person name="Berlin A.M."/>
            <person name="Chapman S.B."/>
            <person name="Dewar J."/>
            <person name="Goldberg J."/>
            <person name="Griggs A."/>
            <person name="Gujja S."/>
            <person name="Hansen M."/>
            <person name="Howarth C."/>
            <person name="Imamovic A."/>
            <person name="Larimer J."/>
            <person name="McCowan C."/>
            <person name="Murphy C."/>
            <person name="Neiman D."/>
            <person name="Pearson M."/>
            <person name="Priest M."/>
            <person name="Roberts A."/>
            <person name="Saif S."/>
            <person name="Shea T."/>
            <person name="Sisk P."/>
            <person name="Sykes S."/>
            <person name="Wortman J."/>
            <person name="Nusbaum C."/>
            <person name="Birren B."/>
        </authorList>
    </citation>
    <scope>NUCLEOTIDE SEQUENCE [LARGE SCALE GENOMIC DNA]</scope>
    <source>
        <strain evidence="9 11">ATCC BAA-383</strain>
    </source>
</reference>
<dbReference type="eggNOG" id="COG0746">
    <property type="taxonomic scope" value="Bacteria"/>
</dbReference>
<dbReference type="STRING" id="155617.RV09_GL000988"/>
<proteinExistence type="predicted"/>
<dbReference type="Proteomes" id="UP000013781">
    <property type="component" value="Unassembled WGS sequence"/>
</dbReference>
<protein>
    <recommendedName>
        <fullName evidence="8">MobA-like NTP transferase domain-containing protein</fullName>
    </recommendedName>
</protein>
<organism evidence="9 11">
    <name type="scientific">Enterococcus moraviensis ATCC BAA-383</name>
    <dbReference type="NCBI Taxonomy" id="1158609"/>
    <lineage>
        <taxon>Bacteria</taxon>
        <taxon>Bacillati</taxon>
        <taxon>Bacillota</taxon>
        <taxon>Bacilli</taxon>
        <taxon>Lactobacillales</taxon>
        <taxon>Enterococcaceae</taxon>
        <taxon>Enterococcus</taxon>
    </lineage>
</organism>
<dbReference type="PANTHER" id="PTHR19136">
    <property type="entry name" value="MOLYBDENUM COFACTOR GUANYLYLTRANSFERASE"/>
    <property type="match status" value="1"/>
</dbReference>
<keyword evidence="6" id="KW-0342">GTP-binding</keyword>
<evidence type="ECO:0000313" key="10">
    <source>
        <dbReference type="EMBL" id="EOT73948.1"/>
    </source>
</evidence>
<sequence>MGFDKSLLQIDGEFMLLRTIKQLKKIFPESLLVTNKRNKFPQIFSQIEIVEDHYPEKGPLGGLVTALENCETEFLFVVACDIPNLNIDLIRRMATFIASYDVVICVQDNRLEPLFTFYHRSCLPILKQQLTTNDWRIKKQFDRFLVKEILLDSSVRLKNVNSPKELPLWIQ</sequence>
<name>R2R1D3_9ENTE</name>
<evidence type="ECO:0000256" key="2">
    <source>
        <dbReference type="ARBA" id="ARBA00022679"/>
    </source>
</evidence>
<dbReference type="Proteomes" id="UP000014157">
    <property type="component" value="Unassembled WGS sequence"/>
</dbReference>
<dbReference type="CDD" id="cd02503">
    <property type="entry name" value="MobA"/>
    <property type="match status" value="1"/>
</dbReference>
<keyword evidence="5" id="KW-0460">Magnesium</keyword>
<keyword evidence="12" id="KW-1185">Reference proteome</keyword>
<evidence type="ECO:0000256" key="5">
    <source>
        <dbReference type="ARBA" id="ARBA00022842"/>
    </source>
</evidence>
<dbReference type="InterPro" id="IPR029044">
    <property type="entry name" value="Nucleotide-diphossugar_trans"/>
</dbReference>
<feature type="domain" description="MobA-like NTP transferase" evidence="8">
    <location>
        <begin position="1"/>
        <end position="130"/>
    </location>
</feature>
<keyword evidence="2" id="KW-0808">Transferase</keyword>
<dbReference type="Gene3D" id="3.90.550.10">
    <property type="entry name" value="Spore Coat Polysaccharide Biosynthesis Protein SpsA, Chain A"/>
    <property type="match status" value="1"/>
</dbReference>
<dbReference type="InterPro" id="IPR025877">
    <property type="entry name" value="MobA-like_NTP_Trfase"/>
</dbReference>
<comment type="caution">
    <text evidence="9">The sequence shown here is derived from an EMBL/GenBank/DDBJ whole genome shotgun (WGS) entry which is preliminary data.</text>
</comment>
<dbReference type="GO" id="GO:0005525">
    <property type="term" value="F:GTP binding"/>
    <property type="evidence" value="ECO:0007669"/>
    <property type="project" value="UniProtKB-KW"/>
</dbReference>
<keyword evidence="7" id="KW-0501">Molybdenum cofactor biosynthesis</keyword>
<evidence type="ECO:0000256" key="7">
    <source>
        <dbReference type="ARBA" id="ARBA00023150"/>
    </source>
</evidence>
<evidence type="ECO:0000256" key="6">
    <source>
        <dbReference type="ARBA" id="ARBA00023134"/>
    </source>
</evidence>
<evidence type="ECO:0000313" key="9">
    <source>
        <dbReference type="EMBL" id="EOI02675.1"/>
    </source>
</evidence>
<keyword evidence="1" id="KW-0963">Cytoplasm</keyword>
<dbReference type="GO" id="GO:1902758">
    <property type="term" value="P:bis(molybdopterin guanine dinucleotide)molybdenum biosynthetic process"/>
    <property type="evidence" value="ECO:0007669"/>
    <property type="project" value="TreeGrafter"/>
</dbReference>
<dbReference type="EMBL" id="ASWB01000001">
    <property type="protein sequence ID" value="EOT73948.1"/>
    <property type="molecule type" value="Genomic_DNA"/>
</dbReference>
<dbReference type="SUPFAM" id="SSF53448">
    <property type="entry name" value="Nucleotide-diphospho-sugar transferases"/>
    <property type="match status" value="1"/>
</dbReference>
<evidence type="ECO:0000256" key="3">
    <source>
        <dbReference type="ARBA" id="ARBA00022723"/>
    </source>
</evidence>